<dbReference type="SMART" id="SM00363">
    <property type="entry name" value="S4"/>
    <property type="match status" value="1"/>
</dbReference>
<dbReference type="Gene3D" id="3.30.70.580">
    <property type="entry name" value="Pseudouridine synthase I, catalytic domain, N-terminal subdomain"/>
    <property type="match status" value="1"/>
</dbReference>
<dbReference type="FunFam" id="3.10.290.10:FF:000003">
    <property type="entry name" value="Pseudouridine synthase"/>
    <property type="match status" value="1"/>
</dbReference>
<dbReference type="FunFam" id="3.30.70.1560:FF:000001">
    <property type="entry name" value="Pseudouridine synthase"/>
    <property type="match status" value="1"/>
</dbReference>
<name>A0A917FZI3_9BACL</name>
<organism evidence="7 8">
    <name type="scientific">Paenibacillus abyssi</name>
    <dbReference type="NCBI Taxonomy" id="1340531"/>
    <lineage>
        <taxon>Bacteria</taxon>
        <taxon>Bacillati</taxon>
        <taxon>Bacillota</taxon>
        <taxon>Bacilli</taxon>
        <taxon>Bacillales</taxon>
        <taxon>Paenibacillaceae</taxon>
        <taxon>Paenibacillus</taxon>
    </lineage>
</organism>
<proteinExistence type="inferred from homology"/>
<reference evidence="7" key="1">
    <citation type="journal article" date="2014" name="Int. J. Syst. Evol. Microbiol.">
        <title>Complete genome sequence of Corynebacterium casei LMG S-19264T (=DSM 44701T), isolated from a smear-ripened cheese.</title>
        <authorList>
            <consortium name="US DOE Joint Genome Institute (JGI-PGF)"/>
            <person name="Walter F."/>
            <person name="Albersmeier A."/>
            <person name="Kalinowski J."/>
            <person name="Ruckert C."/>
        </authorList>
    </citation>
    <scope>NUCLEOTIDE SEQUENCE</scope>
    <source>
        <strain evidence="7">CGMCC 1.12987</strain>
    </source>
</reference>
<comment type="similarity">
    <text evidence="1 5">Belongs to the pseudouridine synthase RsuA family.</text>
</comment>
<dbReference type="InterPro" id="IPR018496">
    <property type="entry name" value="PsdUridine_synth_RsuA/RluB_CS"/>
</dbReference>
<dbReference type="AlphaFoldDB" id="A0A917FZI3"/>
<comment type="caution">
    <text evidence="7">The sequence shown here is derived from an EMBL/GenBank/DDBJ whole genome shotgun (WGS) entry which is preliminary data.</text>
</comment>
<dbReference type="Gene3D" id="3.10.290.10">
    <property type="entry name" value="RNA-binding S4 domain"/>
    <property type="match status" value="1"/>
</dbReference>
<dbReference type="Gene3D" id="3.30.70.1560">
    <property type="entry name" value="Alpha-L RNA-binding motif"/>
    <property type="match status" value="1"/>
</dbReference>
<dbReference type="PROSITE" id="PS50889">
    <property type="entry name" value="S4"/>
    <property type="match status" value="1"/>
</dbReference>
<dbReference type="Pfam" id="PF00849">
    <property type="entry name" value="PseudoU_synth_2"/>
    <property type="match status" value="1"/>
</dbReference>
<dbReference type="SUPFAM" id="SSF55120">
    <property type="entry name" value="Pseudouridine synthase"/>
    <property type="match status" value="1"/>
</dbReference>
<dbReference type="InterPro" id="IPR042092">
    <property type="entry name" value="PsdUridine_s_RsuA/RluB/E/F_cat"/>
</dbReference>
<dbReference type="PANTHER" id="PTHR47683">
    <property type="entry name" value="PSEUDOURIDINE SYNTHASE FAMILY PROTEIN-RELATED"/>
    <property type="match status" value="1"/>
</dbReference>
<keyword evidence="2 4" id="KW-0694">RNA-binding</keyword>
<gene>
    <name evidence="7" type="primary">rluA</name>
    <name evidence="7" type="ORF">GCM10010916_35240</name>
</gene>
<reference evidence="7" key="2">
    <citation type="submission" date="2020-09" db="EMBL/GenBank/DDBJ databases">
        <authorList>
            <person name="Sun Q."/>
            <person name="Zhou Y."/>
        </authorList>
    </citation>
    <scope>NUCLEOTIDE SEQUENCE</scope>
    <source>
        <strain evidence="7">CGMCC 1.12987</strain>
    </source>
</reference>
<evidence type="ECO:0000256" key="4">
    <source>
        <dbReference type="PROSITE-ProRule" id="PRU00182"/>
    </source>
</evidence>
<sequence length="261" mass="29501">MMKKRMRLDKMLSHMGYGTRSEIKKAVKQGKVTLNGKTVKDSGLSIDPEQEDVTWEGERVVYRDVVYLMLNKPQGVISATEDTRDRTVIDLLEPEDQVLQPFPVGRLDKDTEGLLLLTNDGQLAHELLSPRKHVDKTYEARVRGEVNETDRLLFAAGVTLDDGYVTMPAALQVLKVEKAAAMEEPESWIQLTIKEGKFHQVKRMFEAVGKKVTYLRRISMGPLKLDPSLPLGSYRELTDEEVELLRSHRGTAAAVERVTKP</sequence>
<keyword evidence="8" id="KW-1185">Reference proteome</keyword>
<dbReference type="PANTHER" id="PTHR47683:SF4">
    <property type="entry name" value="PSEUDOURIDINE SYNTHASE"/>
    <property type="match status" value="1"/>
</dbReference>
<dbReference type="InterPro" id="IPR006145">
    <property type="entry name" value="PsdUridine_synth_RsuA/RluA"/>
</dbReference>
<dbReference type="InterPro" id="IPR050343">
    <property type="entry name" value="RsuA_PseudoU_synthase"/>
</dbReference>
<dbReference type="InterPro" id="IPR036986">
    <property type="entry name" value="S4_RNA-bd_sf"/>
</dbReference>
<dbReference type="InterPro" id="IPR020094">
    <property type="entry name" value="TruA/RsuA/RluB/E/F_N"/>
</dbReference>
<dbReference type="CDD" id="cd02553">
    <property type="entry name" value="PseudoU_synth_RsuA"/>
    <property type="match status" value="1"/>
</dbReference>
<dbReference type="FunFam" id="3.30.70.580:FF:000006">
    <property type="entry name" value="Pseudouridine synthase"/>
    <property type="match status" value="1"/>
</dbReference>
<dbReference type="GO" id="GO:0005829">
    <property type="term" value="C:cytosol"/>
    <property type="evidence" value="ECO:0007669"/>
    <property type="project" value="UniProtKB-ARBA"/>
</dbReference>
<dbReference type="InterPro" id="IPR000748">
    <property type="entry name" value="PsdUridine_synth_RsuA/RluB/E/F"/>
</dbReference>
<dbReference type="InterPro" id="IPR002942">
    <property type="entry name" value="S4_RNA-bd"/>
</dbReference>
<protein>
    <recommendedName>
        <fullName evidence="5">Pseudouridine synthase</fullName>
        <ecNumber evidence="5">5.4.99.-</ecNumber>
    </recommendedName>
</protein>
<keyword evidence="3 5" id="KW-0413">Isomerase</keyword>
<dbReference type="InterPro" id="IPR020103">
    <property type="entry name" value="PsdUridine_synth_cat_dom_sf"/>
</dbReference>
<evidence type="ECO:0000256" key="3">
    <source>
        <dbReference type="ARBA" id="ARBA00023235"/>
    </source>
</evidence>
<dbReference type="Pfam" id="PF01479">
    <property type="entry name" value="S4"/>
    <property type="match status" value="1"/>
</dbReference>
<accession>A0A917FZI3</accession>
<dbReference type="EC" id="5.4.99.-" evidence="5"/>
<dbReference type="SUPFAM" id="SSF55174">
    <property type="entry name" value="Alpha-L RNA-binding motif"/>
    <property type="match status" value="1"/>
</dbReference>
<evidence type="ECO:0000256" key="1">
    <source>
        <dbReference type="ARBA" id="ARBA00008348"/>
    </source>
</evidence>
<dbReference type="CDD" id="cd00165">
    <property type="entry name" value="S4"/>
    <property type="match status" value="1"/>
</dbReference>
<dbReference type="NCBIfam" id="TIGR00093">
    <property type="entry name" value="pseudouridine synthase"/>
    <property type="match status" value="1"/>
</dbReference>
<evidence type="ECO:0000256" key="5">
    <source>
        <dbReference type="RuleBase" id="RU003887"/>
    </source>
</evidence>
<dbReference type="GO" id="GO:0003723">
    <property type="term" value="F:RNA binding"/>
    <property type="evidence" value="ECO:0007669"/>
    <property type="project" value="UniProtKB-KW"/>
</dbReference>
<dbReference type="GO" id="GO:0000455">
    <property type="term" value="P:enzyme-directed rRNA pseudouridine synthesis"/>
    <property type="evidence" value="ECO:0007669"/>
    <property type="project" value="UniProtKB-ARBA"/>
</dbReference>
<feature type="domain" description="RNA-binding S4" evidence="6">
    <location>
        <begin position="6"/>
        <end position="66"/>
    </location>
</feature>
<dbReference type="PROSITE" id="PS01149">
    <property type="entry name" value="PSI_RSU"/>
    <property type="match status" value="1"/>
</dbReference>
<evidence type="ECO:0000313" key="8">
    <source>
        <dbReference type="Proteomes" id="UP000644756"/>
    </source>
</evidence>
<dbReference type="EMBL" id="BMGR01000012">
    <property type="protein sequence ID" value="GGG15270.1"/>
    <property type="molecule type" value="Genomic_DNA"/>
</dbReference>
<evidence type="ECO:0000259" key="6">
    <source>
        <dbReference type="SMART" id="SM00363"/>
    </source>
</evidence>
<dbReference type="Proteomes" id="UP000644756">
    <property type="component" value="Unassembled WGS sequence"/>
</dbReference>
<evidence type="ECO:0000256" key="2">
    <source>
        <dbReference type="ARBA" id="ARBA00022884"/>
    </source>
</evidence>
<evidence type="ECO:0000313" key="7">
    <source>
        <dbReference type="EMBL" id="GGG15270.1"/>
    </source>
</evidence>
<dbReference type="GO" id="GO:0120159">
    <property type="term" value="F:rRNA pseudouridine synthase activity"/>
    <property type="evidence" value="ECO:0007669"/>
    <property type="project" value="UniProtKB-ARBA"/>
</dbReference>